<evidence type="ECO:0000313" key="6">
    <source>
        <dbReference type="Proteomes" id="UP000470446"/>
    </source>
</evidence>
<evidence type="ECO:0000256" key="1">
    <source>
        <dbReference type="ARBA" id="ARBA00023015"/>
    </source>
</evidence>
<dbReference type="SUPFAM" id="SSF46894">
    <property type="entry name" value="C-terminal effector domain of the bipartite response regulators"/>
    <property type="match status" value="1"/>
</dbReference>
<dbReference type="PROSITE" id="PS50043">
    <property type="entry name" value="HTH_LUXR_2"/>
    <property type="match status" value="1"/>
</dbReference>
<dbReference type="Gene3D" id="1.10.10.10">
    <property type="entry name" value="Winged helix-like DNA-binding domain superfamily/Winged helix DNA-binding domain"/>
    <property type="match status" value="1"/>
</dbReference>
<dbReference type="InterPro" id="IPR016032">
    <property type="entry name" value="Sig_transdc_resp-reg_C-effctor"/>
</dbReference>
<dbReference type="PRINTS" id="PR00038">
    <property type="entry name" value="HTHLUXR"/>
</dbReference>
<evidence type="ECO:0000259" key="4">
    <source>
        <dbReference type="PROSITE" id="PS50043"/>
    </source>
</evidence>
<evidence type="ECO:0000313" key="5">
    <source>
        <dbReference type="EMBL" id="NEB09707.1"/>
    </source>
</evidence>
<reference evidence="5 6" key="1">
    <citation type="submission" date="2020-01" db="EMBL/GenBank/DDBJ databases">
        <title>Insect and environment-associated Actinomycetes.</title>
        <authorList>
            <person name="Currrie C."/>
            <person name="Chevrette M."/>
            <person name="Carlson C."/>
            <person name="Stubbendieck R."/>
            <person name="Wendt-Pienkowski E."/>
        </authorList>
    </citation>
    <scope>NUCLEOTIDE SEQUENCE [LARGE SCALE GENOMIC DNA]</scope>
    <source>
        <strain evidence="5 6">SID14163</strain>
    </source>
</reference>
<dbReference type="EMBL" id="JAAGMA010000322">
    <property type="protein sequence ID" value="NEB09707.1"/>
    <property type="molecule type" value="Genomic_DNA"/>
</dbReference>
<sequence length="115" mass="11970">DHLGARPLSDEVALLGRRARLTLGHATEPATASGPTDPAGALGLTGRERDVLRLVSDGRTNRQIAEELFISPKTASVHVSNILAKLGVSGRGEAAAVAHRLALFPAERLTSGSTE</sequence>
<gene>
    <name evidence="5" type="ORF">G3I32_12675</name>
</gene>
<evidence type="ECO:0000256" key="2">
    <source>
        <dbReference type="ARBA" id="ARBA00023125"/>
    </source>
</evidence>
<keyword evidence="3" id="KW-0804">Transcription</keyword>
<protein>
    <submittedName>
        <fullName evidence="5">Helix-turn-helix transcriptional regulator</fullName>
    </submittedName>
</protein>
<comment type="caution">
    <text evidence="5">The sequence shown here is derived from an EMBL/GenBank/DDBJ whole genome shotgun (WGS) entry which is preliminary data.</text>
</comment>
<dbReference type="PANTHER" id="PTHR44688:SF16">
    <property type="entry name" value="DNA-BINDING TRANSCRIPTIONAL ACTIVATOR DEVR_DOSR"/>
    <property type="match status" value="1"/>
</dbReference>
<dbReference type="SMART" id="SM00421">
    <property type="entry name" value="HTH_LUXR"/>
    <property type="match status" value="1"/>
</dbReference>
<feature type="non-terminal residue" evidence="5">
    <location>
        <position position="1"/>
    </location>
</feature>
<keyword evidence="1" id="KW-0805">Transcription regulation</keyword>
<dbReference type="CDD" id="cd06170">
    <property type="entry name" value="LuxR_C_like"/>
    <property type="match status" value="1"/>
</dbReference>
<dbReference type="RefSeq" id="WP_164245290.1">
    <property type="nucleotide sequence ID" value="NZ_JAAGMA010000322.1"/>
</dbReference>
<dbReference type="InterPro" id="IPR036388">
    <property type="entry name" value="WH-like_DNA-bd_sf"/>
</dbReference>
<dbReference type="GO" id="GO:0003677">
    <property type="term" value="F:DNA binding"/>
    <property type="evidence" value="ECO:0007669"/>
    <property type="project" value="UniProtKB-KW"/>
</dbReference>
<dbReference type="Pfam" id="PF00196">
    <property type="entry name" value="GerE"/>
    <property type="match status" value="1"/>
</dbReference>
<evidence type="ECO:0000256" key="3">
    <source>
        <dbReference type="ARBA" id="ARBA00023163"/>
    </source>
</evidence>
<dbReference type="InterPro" id="IPR000792">
    <property type="entry name" value="Tscrpt_reg_LuxR_C"/>
</dbReference>
<organism evidence="5 6">
    <name type="scientific">Streptomyces coelicoflavus</name>
    <dbReference type="NCBI Taxonomy" id="285562"/>
    <lineage>
        <taxon>Bacteria</taxon>
        <taxon>Bacillati</taxon>
        <taxon>Actinomycetota</taxon>
        <taxon>Actinomycetes</taxon>
        <taxon>Kitasatosporales</taxon>
        <taxon>Streptomycetaceae</taxon>
        <taxon>Streptomyces</taxon>
    </lineage>
</organism>
<dbReference type="GO" id="GO:0006355">
    <property type="term" value="P:regulation of DNA-templated transcription"/>
    <property type="evidence" value="ECO:0007669"/>
    <property type="project" value="InterPro"/>
</dbReference>
<dbReference type="PANTHER" id="PTHR44688">
    <property type="entry name" value="DNA-BINDING TRANSCRIPTIONAL ACTIVATOR DEVR_DOSR"/>
    <property type="match status" value="1"/>
</dbReference>
<proteinExistence type="predicted"/>
<name>A0A7K3PII3_9ACTN</name>
<dbReference type="Proteomes" id="UP000470446">
    <property type="component" value="Unassembled WGS sequence"/>
</dbReference>
<dbReference type="AlphaFoldDB" id="A0A7K3PII3"/>
<feature type="domain" description="HTH luxR-type" evidence="4">
    <location>
        <begin position="37"/>
        <end position="102"/>
    </location>
</feature>
<accession>A0A7K3PII3</accession>
<keyword evidence="2" id="KW-0238">DNA-binding</keyword>